<dbReference type="InterPro" id="IPR019557">
    <property type="entry name" value="AminoTfrase-like_pln_mobile"/>
</dbReference>
<dbReference type="GO" id="GO:0010073">
    <property type="term" value="P:meristem maintenance"/>
    <property type="evidence" value="ECO:0007669"/>
    <property type="project" value="InterPro"/>
</dbReference>
<dbReference type="EMBL" id="BTGU01000038">
    <property type="protein sequence ID" value="GMN51545.1"/>
    <property type="molecule type" value="Genomic_DNA"/>
</dbReference>
<name>A0AA88AG84_FICCA</name>
<dbReference type="InterPro" id="IPR044824">
    <property type="entry name" value="MAIN-like"/>
</dbReference>
<dbReference type="AlphaFoldDB" id="A0AA88AG84"/>
<dbReference type="Proteomes" id="UP001187192">
    <property type="component" value="Unassembled WGS sequence"/>
</dbReference>
<proteinExistence type="predicted"/>
<organism evidence="2 3">
    <name type="scientific">Ficus carica</name>
    <name type="common">Common fig</name>
    <dbReference type="NCBI Taxonomy" id="3494"/>
    <lineage>
        <taxon>Eukaryota</taxon>
        <taxon>Viridiplantae</taxon>
        <taxon>Streptophyta</taxon>
        <taxon>Embryophyta</taxon>
        <taxon>Tracheophyta</taxon>
        <taxon>Spermatophyta</taxon>
        <taxon>Magnoliopsida</taxon>
        <taxon>eudicotyledons</taxon>
        <taxon>Gunneridae</taxon>
        <taxon>Pentapetalae</taxon>
        <taxon>rosids</taxon>
        <taxon>fabids</taxon>
        <taxon>Rosales</taxon>
        <taxon>Moraceae</taxon>
        <taxon>Ficeae</taxon>
        <taxon>Ficus</taxon>
    </lineage>
</organism>
<dbReference type="PANTHER" id="PTHR46033:SF17">
    <property type="entry name" value="AMINOTRANSFERASE-LIKE PLANT MOBILE DOMAIN-CONTAINING PROTEIN"/>
    <property type="match status" value="1"/>
</dbReference>
<evidence type="ECO:0000259" key="1">
    <source>
        <dbReference type="Pfam" id="PF10536"/>
    </source>
</evidence>
<keyword evidence="3" id="KW-1185">Reference proteome</keyword>
<dbReference type="PANTHER" id="PTHR46033">
    <property type="entry name" value="PROTEIN MAIN-LIKE 2"/>
    <property type="match status" value="1"/>
</dbReference>
<dbReference type="Pfam" id="PF10536">
    <property type="entry name" value="PMD"/>
    <property type="match status" value="1"/>
</dbReference>
<feature type="domain" description="Aminotransferase-like plant mobile" evidence="1">
    <location>
        <begin position="32"/>
        <end position="210"/>
    </location>
</feature>
<protein>
    <recommendedName>
        <fullName evidence="1">Aminotransferase-like plant mobile domain-containing protein</fullName>
    </recommendedName>
</protein>
<evidence type="ECO:0000313" key="2">
    <source>
        <dbReference type="EMBL" id="GMN51545.1"/>
    </source>
</evidence>
<evidence type="ECO:0000313" key="3">
    <source>
        <dbReference type="Proteomes" id="UP001187192"/>
    </source>
</evidence>
<comment type="caution">
    <text evidence="2">The sequence shown here is derived from an EMBL/GenBank/DDBJ whole genome shotgun (WGS) entry which is preliminary data.</text>
</comment>
<reference evidence="2" key="1">
    <citation type="submission" date="2023-07" db="EMBL/GenBank/DDBJ databases">
        <title>draft genome sequence of fig (Ficus carica).</title>
        <authorList>
            <person name="Takahashi T."/>
            <person name="Nishimura K."/>
        </authorList>
    </citation>
    <scope>NUCLEOTIDE SEQUENCE</scope>
</reference>
<accession>A0AA88AG84</accession>
<sequence>MITTSNRINYLTSWNPDARVLEKLNGTGFESLHKLAVSDFKDTSLVEAFVQFYNVDEGCFVFNGHKLILSLQDVRYITGSPVNGNAVTGVDGNARDLCHRHLGSELNSEEGFSKSMVKTGWPRENYEKLDDNANEEKIAQHTRAYVLFLIGYFIVPFSNGKFVPAMYLSLLENLEEIKDYAWGSALLSHLTCSIEKFRRERARCIHGSFYIFMVNWGPYRRRRRDLIPCSIVHQEQVFLCPTIVLCYIKAIYHCPDLVPMQFGVRAEHLKKTFPGLFTLHTEGRGGRAKDWRVYGIYRNHFQMWQNRGNQIIIDSQRMLEQQENQQKEERTAESVRHAYFSTSTCRSTENTLGGNGL</sequence>
<gene>
    <name evidence="2" type="ORF">TIFTF001_020690</name>
</gene>